<dbReference type="InterPro" id="IPR011059">
    <property type="entry name" value="Metal-dep_hydrolase_composite"/>
</dbReference>
<evidence type="ECO:0000259" key="1">
    <source>
        <dbReference type="Pfam" id="PF01979"/>
    </source>
</evidence>
<keyword evidence="3" id="KW-1185">Reference proteome</keyword>
<dbReference type="Gene3D" id="2.30.40.10">
    <property type="entry name" value="Urease, subunit C, domain 1"/>
    <property type="match status" value="1"/>
</dbReference>
<gene>
    <name evidence="2" type="ORF">SAMN06265355_11127</name>
</gene>
<evidence type="ECO:0000313" key="2">
    <source>
        <dbReference type="EMBL" id="SNS09804.1"/>
    </source>
</evidence>
<dbReference type="InterPro" id="IPR006680">
    <property type="entry name" value="Amidohydro-rel"/>
</dbReference>
<dbReference type="InterPro" id="IPR051781">
    <property type="entry name" value="Metallo-dep_Hydrolase"/>
</dbReference>
<reference evidence="3" key="1">
    <citation type="submission" date="2017-06" db="EMBL/GenBank/DDBJ databases">
        <authorList>
            <person name="Varghese N."/>
            <person name="Submissions S."/>
        </authorList>
    </citation>
    <scope>NUCLEOTIDE SEQUENCE [LARGE SCALE GENOMIC DNA]</scope>
    <source>
        <strain evidence="3">DSM 44485</strain>
    </source>
</reference>
<dbReference type="Gene3D" id="3.30.110.90">
    <property type="entry name" value="Amidohydrolase"/>
    <property type="match status" value="1"/>
</dbReference>
<dbReference type="Pfam" id="PF01979">
    <property type="entry name" value="Amidohydro_1"/>
    <property type="match status" value="1"/>
</dbReference>
<accession>A0A239BRX0</accession>
<sequence>MHPPHLARLENGDRAIAMVDRDERPIAGNDPAPTPFAAAEPGQVVLYRDVSLIDGTGAPVRHGMAVVTDGPTIAAVAPEDELTSLDLSGAETVDLRGAFLLPGLIDTHQHLSTPPNREQAEELMRRQLYGGVTAIREMAGDLRQMADLSRAALVGEIPGPDVHNAALMAGPGFFDDPRTWQVSQGATPGATAWMQAIDDGTDLRLAVAMARGTGAAAVKVYADLEPSLVARITEEAHRQGMRVWAHAAVFPAMPRDVVAAGVDVVSHAHYLAYDLAGDRPVAYRQQREHLADAYERFMAAPQDAVDGLLDDMRRRGTILDATASLTARIPSSAPGAAALAPDVMRRLIGRAREAGVTICTGTDYESPPGDPYPSLHDELRFLVEAMGMPTREVIRAATLAGAAAVGLENAMGAVRPGMLANLLIVADDPHHDIDRLRGVITTVKRGRRHDRADYDRASATGAGATIQEGAPA</sequence>
<dbReference type="AlphaFoldDB" id="A0A239BRX0"/>
<evidence type="ECO:0000313" key="3">
    <source>
        <dbReference type="Proteomes" id="UP000198420"/>
    </source>
</evidence>
<proteinExistence type="predicted"/>
<feature type="domain" description="Amidohydrolase-related" evidence="1">
    <location>
        <begin position="99"/>
        <end position="447"/>
    </location>
</feature>
<dbReference type="PANTHER" id="PTHR43135:SF3">
    <property type="entry name" value="ALPHA-D-RIBOSE 1-METHYLPHOSPHONATE 5-TRIPHOSPHATE DIPHOSPHATASE"/>
    <property type="match status" value="1"/>
</dbReference>
<name>A0A239BRX0_9ACTN</name>
<dbReference type="Proteomes" id="UP000198420">
    <property type="component" value="Unassembled WGS sequence"/>
</dbReference>
<dbReference type="SUPFAM" id="SSF51338">
    <property type="entry name" value="Composite domain of metallo-dependent hydrolases"/>
    <property type="match status" value="1"/>
</dbReference>
<organism evidence="2 3">
    <name type="scientific">Actinomadura mexicana</name>
    <dbReference type="NCBI Taxonomy" id="134959"/>
    <lineage>
        <taxon>Bacteria</taxon>
        <taxon>Bacillati</taxon>
        <taxon>Actinomycetota</taxon>
        <taxon>Actinomycetes</taxon>
        <taxon>Streptosporangiales</taxon>
        <taxon>Thermomonosporaceae</taxon>
        <taxon>Actinomadura</taxon>
    </lineage>
</organism>
<dbReference type="PANTHER" id="PTHR43135">
    <property type="entry name" value="ALPHA-D-RIBOSE 1-METHYLPHOSPHONATE 5-TRIPHOSPHATE DIPHOSPHATASE"/>
    <property type="match status" value="1"/>
</dbReference>
<dbReference type="Gene3D" id="3.40.50.10910">
    <property type="entry name" value="Amidohydrolase"/>
    <property type="match status" value="1"/>
</dbReference>
<dbReference type="InterPro" id="IPR032466">
    <property type="entry name" value="Metal_Hydrolase"/>
</dbReference>
<dbReference type="GO" id="GO:0016810">
    <property type="term" value="F:hydrolase activity, acting on carbon-nitrogen (but not peptide) bonds"/>
    <property type="evidence" value="ECO:0007669"/>
    <property type="project" value="InterPro"/>
</dbReference>
<dbReference type="SUPFAM" id="SSF51556">
    <property type="entry name" value="Metallo-dependent hydrolases"/>
    <property type="match status" value="1"/>
</dbReference>
<dbReference type="EMBL" id="FZNP01000011">
    <property type="protein sequence ID" value="SNS09804.1"/>
    <property type="molecule type" value="Genomic_DNA"/>
</dbReference>
<protein>
    <submittedName>
        <fullName evidence="2">Imidazolonepropionase</fullName>
    </submittedName>
</protein>
<dbReference type="Gene3D" id="1.20.58.520">
    <property type="entry name" value="Amidohydrolase"/>
    <property type="match status" value="1"/>
</dbReference>